<dbReference type="InterPro" id="IPR005365">
    <property type="entry name" value="Npr3"/>
</dbReference>
<dbReference type="PANTHER" id="PTHR13153">
    <property type="entry name" value="CGTHBA PROTEIN -14 GENE PROTEIN"/>
    <property type="match status" value="1"/>
</dbReference>
<evidence type="ECO:0000313" key="5">
    <source>
        <dbReference type="EMBL" id="CAG9811771.1"/>
    </source>
</evidence>
<dbReference type="GO" id="GO:0038202">
    <property type="term" value="P:TORC1 signaling"/>
    <property type="evidence" value="ECO:0007669"/>
    <property type="project" value="TreeGrafter"/>
</dbReference>
<feature type="compositionally biased region" description="Low complexity" evidence="3">
    <location>
        <begin position="449"/>
        <end position="467"/>
    </location>
</feature>
<protein>
    <recommendedName>
        <fullName evidence="2">GATOR complex protein NPRL3</fullName>
    </recommendedName>
    <alternativeName>
        <fullName evidence="2">Nitrogen permease regulator 3-like protein</fullName>
    </alternativeName>
</protein>
<evidence type="ECO:0000313" key="6">
    <source>
        <dbReference type="Proteomes" id="UP001153620"/>
    </source>
</evidence>
<dbReference type="GO" id="GO:0010508">
    <property type="term" value="P:positive regulation of autophagy"/>
    <property type="evidence" value="ECO:0007669"/>
    <property type="project" value="TreeGrafter"/>
</dbReference>
<comment type="subcellular location">
    <subcellularLocation>
        <location evidence="2">Lysosome</location>
    </subcellularLocation>
</comment>
<name>A0A9N9S7J9_9DIPT</name>
<accession>A0A9N9S7J9</accession>
<keyword evidence="2" id="KW-0732">Signal</keyword>
<reference evidence="5" key="2">
    <citation type="submission" date="2022-10" db="EMBL/GenBank/DDBJ databases">
        <authorList>
            <consortium name="ENA_rothamsted_submissions"/>
            <consortium name="culmorum"/>
            <person name="King R."/>
        </authorList>
    </citation>
    <scope>NUCLEOTIDE SEQUENCE</scope>
</reference>
<evidence type="ECO:0000256" key="2">
    <source>
        <dbReference type="RuleBase" id="RU368069"/>
    </source>
</evidence>
<dbReference type="Pfam" id="PF03666">
    <property type="entry name" value="NPR3"/>
    <property type="match status" value="1"/>
</dbReference>
<comment type="function">
    <text evidence="2">As a component of the GATOR1 complex functions as an inhibitor of the amino acid-sensing branch of the TORC1 pathway.</text>
</comment>
<reference evidence="5" key="1">
    <citation type="submission" date="2022-01" db="EMBL/GenBank/DDBJ databases">
        <authorList>
            <person name="King R."/>
        </authorList>
    </citation>
    <scope>NUCLEOTIDE SEQUENCE</scope>
</reference>
<dbReference type="OrthoDB" id="18648at2759"/>
<dbReference type="InterPro" id="IPR056603">
    <property type="entry name" value="HTH_NPRL3"/>
</dbReference>
<dbReference type="GO" id="GO:0005764">
    <property type="term" value="C:lysosome"/>
    <property type="evidence" value="ECO:0007669"/>
    <property type="project" value="UniProtKB-SubCell"/>
</dbReference>
<dbReference type="GO" id="GO:1990130">
    <property type="term" value="C:GATOR1 complex"/>
    <property type="evidence" value="ECO:0007669"/>
    <property type="project" value="UniProtKB-UniRule"/>
</dbReference>
<evidence type="ECO:0000256" key="1">
    <source>
        <dbReference type="ARBA" id="ARBA00010546"/>
    </source>
</evidence>
<proteinExistence type="inferred from homology"/>
<evidence type="ECO:0000256" key="3">
    <source>
        <dbReference type="SAM" id="MobiDB-lite"/>
    </source>
</evidence>
<dbReference type="PANTHER" id="PTHR13153:SF5">
    <property type="entry name" value="GATOR COMPLEX PROTEIN NPRL3"/>
    <property type="match status" value="1"/>
</dbReference>
<organism evidence="5 6">
    <name type="scientific">Chironomus riparius</name>
    <dbReference type="NCBI Taxonomy" id="315576"/>
    <lineage>
        <taxon>Eukaryota</taxon>
        <taxon>Metazoa</taxon>
        <taxon>Ecdysozoa</taxon>
        <taxon>Arthropoda</taxon>
        <taxon>Hexapoda</taxon>
        <taxon>Insecta</taxon>
        <taxon>Pterygota</taxon>
        <taxon>Neoptera</taxon>
        <taxon>Endopterygota</taxon>
        <taxon>Diptera</taxon>
        <taxon>Nematocera</taxon>
        <taxon>Chironomoidea</taxon>
        <taxon>Chironomidae</taxon>
        <taxon>Chironominae</taxon>
        <taxon>Chironomus</taxon>
    </lineage>
</organism>
<feature type="compositionally biased region" description="Polar residues" evidence="3">
    <location>
        <begin position="422"/>
        <end position="448"/>
    </location>
</feature>
<comment type="similarity">
    <text evidence="1 2">Belongs to the NPR3 family.</text>
</comment>
<sequence length="583" mass="66377">MENPLSIILVKSDSKGDRLLFRYPYVQIKEENETSQNDRKKNPYSITLLEEQQKEGNTMRLAGIDTASMNVQLESDEVLSSLFACKLELANQKFELKINDIRFVSHPALMETKNSFILINIVFALQAQCSYSIVKCYYELSKRLGLGLLYEERRVNYLTKEMKTMLKIHDDTIYDHKSEKIFDTILQKSSLAQCLKTLYFDLCSTGLINVVLNESVTLCFCLPQKAWRARFSDRKTKSQPLIDPEVIDRAIVSLKPYHGFLLLVDPSELLDCVPPSSAKILLQLIESYNPLKSLQSMSSDADLPLDQVYQMVGHLVYWAKATIIYPLCETNVYVISSDAPIHVNSPLVERFANKFPGMQLIEVISDFSLPTSIGHLTTPLQHPARQGRLAQMVLWMLQHHLLMQLHTYVQFMPSYEKPNDTSGLSLSDFGSTPTKQSSALSPEKSPTMSDPLDVPVSSSSVRQIPSSHKSFNSNMSVDDRTGSGKSEEENEDEKLQGLLNSFDECDRLAILKVPASVNFEDLNLMVRLKQSGYFQGEHHLEEIMFYENLRRSQLLQLLDKFRDVLILYETEDPASCFLGFKTK</sequence>
<dbReference type="Proteomes" id="UP001153620">
    <property type="component" value="Chromosome 4"/>
</dbReference>
<keyword evidence="6" id="KW-1185">Reference proteome</keyword>
<dbReference type="Pfam" id="PF24064">
    <property type="entry name" value="HTH_NPRL3"/>
    <property type="match status" value="1"/>
</dbReference>
<evidence type="ECO:0000259" key="4">
    <source>
        <dbReference type="Pfam" id="PF24064"/>
    </source>
</evidence>
<dbReference type="EMBL" id="OU895880">
    <property type="protein sequence ID" value="CAG9811771.1"/>
    <property type="molecule type" value="Genomic_DNA"/>
</dbReference>
<feature type="domain" description="GATOR1 complex protein NPRL3 C-terminal HTH" evidence="4">
    <location>
        <begin position="533"/>
        <end position="566"/>
    </location>
</feature>
<dbReference type="AlphaFoldDB" id="A0A9N9S7J9"/>
<feature type="region of interest" description="Disordered" evidence="3">
    <location>
        <begin position="422"/>
        <end position="494"/>
    </location>
</feature>
<dbReference type="GO" id="GO:1904262">
    <property type="term" value="P:negative regulation of TORC1 signaling"/>
    <property type="evidence" value="ECO:0007669"/>
    <property type="project" value="TreeGrafter"/>
</dbReference>
<feature type="compositionally biased region" description="Basic and acidic residues" evidence="3">
    <location>
        <begin position="477"/>
        <end position="487"/>
    </location>
</feature>
<gene>
    <name evidence="5" type="ORF">CHIRRI_LOCUS14578</name>
</gene>
<dbReference type="GO" id="GO:0034198">
    <property type="term" value="P:cellular response to amino acid starvation"/>
    <property type="evidence" value="ECO:0007669"/>
    <property type="project" value="UniProtKB-UniRule"/>
</dbReference>
<keyword evidence="2" id="KW-0458">Lysosome</keyword>